<protein>
    <submittedName>
        <fullName evidence="2">Uncharacterized protein</fullName>
    </submittedName>
</protein>
<proteinExistence type="predicted"/>
<organism evidence="2">
    <name type="scientific">Oryza sativa subsp. japonica</name>
    <name type="common">Rice</name>
    <dbReference type="NCBI Taxonomy" id="39947"/>
    <lineage>
        <taxon>Eukaryota</taxon>
        <taxon>Viridiplantae</taxon>
        <taxon>Streptophyta</taxon>
        <taxon>Embryophyta</taxon>
        <taxon>Tracheophyta</taxon>
        <taxon>Spermatophyta</taxon>
        <taxon>Magnoliopsida</taxon>
        <taxon>Liliopsida</taxon>
        <taxon>Poales</taxon>
        <taxon>Poaceae</taxon>
        <taxon>BOP clade</taxon>
        <taxon>Oryzoideae</taxon>
        <taxon>Oryzeae</taxon>
        <taxon>Oryzinae</taxon>
        <taxon>Oryza</taxon>
        <taxon>Oryza sativa</taxon>
    </lineage>
</organism>
<name>Q9FTD2_ORYSJ</name>
<dbReference type="AlphaFoldDB" id="Q9FTD2"/>
<accession>Q9FTD2</accession>
<feature type="compositionally biased region" description="Low complexity" evidence="1">
    <location>
        <begin position="34"/>
        <end position="44"/>
    </location>
</feature>
<dbReference type="EMBL" id="AP002868">
    <property type="protein sequence ID" value="BAB17158.1"/>
    <property type="molecule type" value="Genomic_DNA"/>
</dbReference>
<dbReference type="Proteomes" id="UP000817658">
    <property type="component" value="Chromosome 1"/>
</dbReference>
<gene>
    <name evidence="2" type="primary">P0698A04.24</name>
</gene>
<evidence type="ECO:0000256" key="1">
    <source>
        <dbReference type="SAM" id="MobiDB-lite"/>
    </source>
</evidence>
<reference evidence="2" key="1">
    <citation type="journal article" date="2002" name="Nature">
        <title>The genome sequence and structure of rice chromosome 1.</title>
        <authorList>
            <person name="Sasaki T."/>
            <person name="Matsumoto T."/>
            <person name="Yamamoto K."/>
            <person name="Sakata K."/>
            <person name="Baba T."/>
            <person name="Katayose Y."/>
            <person name="Wu J."/>
            <person name="Niimura Y."/>
            <person name="Cheng Z."/>
            <person name="Nagamura Y."/>
            <person name="Antonio B.A."/>
            <person name="Kanamori H."/>
            <person name="Hosokawa S."/>
            <person name="Masukawa M."/>
            <person name="Arikawa K."/>
            <person name="Chiden Y."/>
            <person name="Hayashi M."/>
            <person name="Okamoto M."/>
            <person name="Ando T."/>
            <person name="Aoki H."/>
            <person name="Arita K."/>
            <person name="Hamada M."/>
            <person name="Harada C."/>
            <person name="Hijishita S."/>
            <person name="Honda M."/>
            <person name="Ichikawa Y."/>
            <person name="Idonuma A."/>
            <person name="Iijima M."/>
            <person name="Ikeda M."/>
            <person name="Ikeno M."/>
            <person name="Itoh S."/>
            <person name="Itoh T."/>
            <person name="Itoh Y."/>
            <person name="Itoh Y."/>
            <person name="Iwabuchi A."/>
            <person name="Kamiya K."/>
            <person name="Karasawa W."/>
            <person name="Katagiri S."/>
            <person name="Kikuta A."/>
            <person name="Kobayashi N."/>
            <person name="Kono I."/>
            <person name="Machita K."/>
            <person name="Maehara T."/>
            <person name="Mizuno H."/>
            <person name="Mizubayashi T."/>
            <person name="Mukai Y."/>
            <person name="Nagasaki H."/>
            <person name="Nakashima M."/>
            <person name="Nakama Y."/>
            <person name="Nakamichi Y."/>
            <person name="Nakamura M."/>
            <person name="Namiki N."/>
            <person name="Negishi M."/>
            <person name="Ohta I."/>
            <person name="Ono N."/>
            <person name="Saji S."/>
            <person name="Sakai K."/>
            <person name="Shibata M."/>
            <person name="Shimokawa T."/>
            <person name="Shomura A."/>
            <person name="Song J."/>
            <person name="Takazaki Y."/>
            <person name="Terasawa K."/>
            <person name="Tsuji K."/>
            <person name="Waki K."/>
            <person name="Yamagata H."/>
            <person name="Yamane H."/>
            <person name="Yoshiki S."/>
            <person name="Yoshihara R."/>
            <person name="Yukawa K."/>
            <person name="Zhong H."/>
            <person name="Iwama H."/>
            <person name="Endo T."/>
            <person name="Ito H."/>
            <person name="Hahn J.H."/>
            <person name="Kim H.I."/>
            <person name="Eun M.Y."/>
            <person name="Yano M."/>
            <person name="Jiang J."/>
            <person name="Gojobori T."/>
        </authorList>
    </citation>
    <scope>NUCLEOTIDE SEQUENCE [LARGE SCALE GENOMIC DNA]</scope>
</reference>
<feature type="compositionally biased region" description="Gly residues" evidence="1">
    <location>
        <begin position="45"/>
        <end position="69"/>
    </location>
</feature>
<sequence length="107" mass="10633">MPLILSLKATTVAAWSSGRPPLPRHGAPGELDCGSGSALPSAGSSGRGGGGGGLPSTGSSGRGAGGGGSVPSTKKHHRCNLRQATVCAGHGVGWEGKMERERKKYID</sequence>
<evidence type="ECO:0000313" key="2">
    <source>
        <dbReference type="EMBL" id="BAB17158.1"/>
    </source>
</evidence>
<feature type="region of interest" description="Disordered" evidence="1">
    <location>
        <begin position="15"/>
        <end position="78"/>
    </location>
</feature>